<organism evidence="1 2">
    <name type="scientific">Novosphingobium chloroacetimidivorans</name>
    <dbReference type="NCBI Taxonomy" id="1428314"/>
    <lineage>
        <taxon>Bacteria</taxon>
        <taxon>Pseudomonadati</taxon>
        <taxon>Pseudomonadota</taxon>
        <taxon>Alphaproteobacteria</taxon>
        <taxon>Sphingomonadales</taxon>
        <taxon>Sphingomonadaceae</taxon>
        <taxon>Novosphingobium</taxon>
    </lineage>
</organism>
<gene>
    <name evidence="1" type="ORF">HNO88_003206</name>
</gene>
<sequence length="395" mass="41361">MNASARRLRGQPLVVLGALLLGWTGARITSFSEGGLNLPEAVLTVGTATAAAADVRLEPRGAGYYVGPLSYPSQAYPLQVYAAPPTMFAPRVQYVPVYYGAGPMQDASAVRPSSATLAASDGSGFYPGFPQDRPIAAFRREEQFGTFATSPLPAAPARLGEPGTLLGGRMDRLTRERSRWSGDFWALLRKDNGFAPAAGTLPATYGASQTGAVFRYRLSRQDAHRPTVYARTTTSLGAIQETSAALGFSGRPLPAIPIVAAIEGRVTDTNGSRRVQPAVLAVTEVPPLALPGALRAEVYGQAGYVGGRYATPFADGQVRVDRSLLTVGRIEARVGGGAWGGIQKGASRLDAGPGATVTMPLTSKMFGRVALDYRFRVAGNAEPDSGPALTVATGF</sequence>
<dbReference type="Proteomes" id="UP000555448">
    <property type="component" value="Unassembled WGS sequence"/>
</dbReference>
<dbReference type="RefSeq" id="WP_184247607.1">
    <property type="nucleotide sequence ID" value="NZ_JACHLR010000015.1"/>
</dbReference>
<reference evidence="1 2" key="1">
    <citation type="submission" date="2020-08" db="EMBL/GenBank/DDBJ databases">
        <title>Functional genomics of gut bacteria from endangered species of beetles.</title>
        <authorList>
            <person name="Carlos-Shanley C."/>
        </authorList>
    </citation>
    <scope>NUCLEOTIDE SEQUENCE [LARGE SCALE GENOMIC DNA]</scope>
    <source>
        <strain evidence="1 2">S00245</strain>
    </source>
</reference>
<evidence type="ECO:0000313" key="1">
    <source>
        <dbReference type="EMBL" id="MBB4859873.1"/>
    </source>
</evidence>
<protein>
    <submittedName>
        <fullName evidence="1">Uncharacterized protein</fullName>
    </submittedName>
</protein>
<dbReference type="EMBL" id="JACHLR010000015">
    <property type="protein sequence ID" value="MBB4859873.1"/>
    <property type="molecule type" value="Genomic_DNA"/>
</dbReference>
<proteinExistence type="predicted"/>
<keyword evidence="2" id="KW-1185">Reference proteome</keyword>
<dbReference type="AlphaFoldDB" id="A0A7W7KCU6"/>
<comment type="caution">
    <text evidence="1">The sequence shown here is derived from an EMBL/GenBank/DDBJ whole genome shotgun (WGS) entry which is preliminary data.</text>
</comment>
<name>A0A7W7KCU6_9SPHN</name>
<accession>A0A7W7KCU6</accession>
<evidence type="ECO:0000313" key="2">
    <source>
        <dbReference type="Proteomes" id="UP000555448"/>
    </source>
</evidence>